<sequence>MTRTLSALLLCTLTLTTITGCKKVQEELAASQNPFPKSSPLHAPVDTTTRKLVREPAYLERMKGLSPEQAQVMGAQLSMSGMGRLELPVLERRAELIGQLLHKQSVADCAAMAKVTTPAEAARSSERIIETLATLPQPVINEWFDIAYQATLAELQQRPLTQVSEAQVNEAAIALVQLVPSDDERQRLGQVMSTLHTASDADACWAVRTMYSYLPKLPEPQRGHFAWAATQQ</sequence>
<evidence type="ECO:0000313" key="1">
    <source>
        <dbReference type="EMBL" id="WNH52674.1"/>
    </source>
</evidence>
<proteinExistence type="predicted"/>
<keyword evidence="2" id="KW-1185">Reference proteome</keyword>
<dbReference type="EMBL" id="CP115541">
    <property type="protein sequence ID" value="WNH52674.1"/>
    <property type="molecule type" value="Genomic_DNA"/>
</dbReference>
<gene>
    <name evidence="1" type="ORF">PDM29_20545</name>
</gene>
<name>A0ABY9YP43_9GAMM</name>
<reference evidence="1 2" key="1">
    <citation type="submission" date="2022-12" db="EMBL/GenBank/DDBJ databases">
        <title>Two new species, Stenotrophomonas aracearum and Stenotrophomonas oahuensis, isolated from Anthurium (Araceae family) in Hawaii.</title>
        <authorList>
            <person name="Chunag S.C."/>
            <person name="Dobhal S."/>
            <person name="Alvarez A."/>
            <person name="Arif M."/>
        </authorList>
    </citation>
    <scope>NUCLEOTIDE SEQUENCE [LARGE SCALE GENOMIC DNA]</scope>
    <source>
        <strain evidence="1 2">A5586</strain>
    </source>
</reference>
<evidence type="ECO:0008006" key="3">
    <source>
        <dbReference type="Google" id="ProtNLM"/>
    </source>
</evidence>
<protein>
    <recommendedName>
        <fullName evidence="3">Lipoprotein</fullName>
    </recommendedName>
</protein>
<organism evidence="1 2">
    <name type="scientific">Stenotrophomonas oahuensis</name>
    <dbReference type="NCBI Taxonomy" id="3003271"/>
    <lineage>
        <taxon>Bacteria</taxon>
        <taxon>Pseudomonadati</taxon>
        <taxon>Pseudomonadota</taxon>
        <taxon>Gammaproteobacteria</taxon>
        <taxon>Lysobacterales</taxon>
        <taxon>Lysobacteraceae</taxon>
        <taxon>Stenotrophomonas</taxon>
    </lineage>
</organism>
<dbReference type="Proteomes" id="UP001302072">
    <property type="component" value="Chromosome"/>
</dbReference>
<dbReference type="RefSeq" id="WP_311191863.1">
    <property type="nucleotide sequence ID" value="NZ_CP115541.1"/>
</dbReference>
<evidence type="ECO:0000313" key="2">
    <source>
        <dbReference type="Proteomes" id="UP001302072"/>
    </source>
</evidence>
<dbReference type="PROSITE" id="PS51257">
    <property type="entry name" value="PROKAR_LIPOPROTEIN"/>
    <property type="match status" value="1"/>
</dbReference>
<accession>A0ABY9YP43</accession>